<keyword evidence="2" id="KW-0479">Metal-binding</keyword>
<evidence type="ECO:0000313" key="7">
    <source>
        <dbReference type="Proteomes" id="UP000294850"/>
    </source>
</evidence>
<dbReference type="GO" id="GO:0016491">
    <property type="term" value="F:oxidoreductase activity"/>
    <property type="evidence" value="ECO:0007669"/>
    <property type="project" value="UniProtKB-KW"/>
</dbReference>
<organism evidence="6 7">
    <name type="scientific">Dyadobacter psychrotolerans</name>
    <dbReference type="NCBI Taxonomy" id="2541721"/>
    <lineage>
        <taxon>Bacteria</taxon>
        <taxon>Pseudomonadati</taxon>
        <taxon>Bacteroidota</taxon>
        <taxon>Cytophagia</taxon>
        <taxon>Cytophagales</taxon>
        <taxon>Spirosomataceae</taxon>
        <taxon>Dyadobacter</taxon>
    </lineage>
</organism>
<protein>
    <submittedName>
        <fullName evidence="6">FAD-dependent oxidoreductase</fullName>
    </submittedName>
</protein>
<dbReference type="SUPFAM" id="SSF51905">
    <property type="entry name" value="FAD/NAD(P)-binding domain"/>
    <property type="match status" value="1"/>
</dbReference>
<dbReference type="AlphaFoldDB" id="A0A4R5DLR9"/>
<dbReference type="GO" id="GO:0051539">
    <property type="term" value="F:4 iron, 4 sulfur cluster binding"/>
    <property type="evidence" value="ECO:0007669"/>
    <property type="project" value="UniProtKB-KW"/>
</dbReference>
<keyword evidence="3" id="KW-0560">Oxidoreductase</keyword>
<keyword evidence="1" id="KW-0004">4Fe-4S</keyword>
<evidence type="ECO:0000256" key="4">
    <source>
        <dbReference type="ARBA" id="ARBA00023004"/>
    </source>
</evidence>
<proteinExistence type="predicted"/>
<evidence type="ECO:0000256" key="2">
    <source>
        <dbReference type="ARBA" id="ARBA00022723"/>
    </source>
</evidence>
<dbReference type="InterPro" id="IPR039650">
    <property type="entry name" value="HdrA-like"/>
</dbReference>
<dbReference type="PANTHER" id="PTHR43498:SF1">
    <property type="entry name" value="COB--COM HETERODISULFIDE REDUCTASE IRON-SULFUR SUBUNIT A"/>
    <property type="match status" value="1"/>
</dbReference>
<dbReference type="Pfam" id="PF12831">
    <property type="entry name" value="FAD_oxidored"/>
    <property type="match status" value="1"/>
</dbReference>
<reference evidence="6 7" key="1">
    <citation type="submission" date="2019-03" db="EMBL/GenBank/DDBJ databases">
        <title>Dyadobacter AR-3-6 sp. nov., isolated from arctic soil.</title>
        <authorList>
            <person name="Chaudhary D.K."/>
        </authorList>
    </citation>
    <scope>NUCLEOTIDE SEQUENCE [LARGE SCALE GENOMIC DNA]</scope>
    <source>
        <strain evidence="6 7">AR-3-6</strain>
    </source>
</reference>
<name>A0A4R5DLR9_9BACT</name>
<keyword evidence="7" id="KW-1185">Reference proteome</keyword>
<gene>
    <name evidence="6" type="ORF">E0F88_11770</name>
</gene>
<sequence length="562" mass="62747">MITRCEIQQMLKNRKLRSCLLLLITLQVSLNGFSQKKFDVIIYGGTAAGYSAAIQVARQGKTVAIIEPGGHIGGNVVEGLGGTDIDNHKEFQNSLAVKGIALEFYSRVAKAYGRQQAFDKMIRNKEKNPALWRMESSVAERVIKDWLAESHVVLFCNHPLSDAKNSVVKRGSKIISLKTKAGQIFQGSIFIDASIEGDLLAAASVSYTVGREANSVYNETLNGIRAETTHAQFDVKVDPFKTPREPKSGLIATIQQGPFGTPGAADKNLQAFCFRVCLTKQKDNQIAFYKPPGFNRNNYEIYLRYLRAGGKLYKPSANLPNGKTDLGAWHDLSHNLYGMNVAYPEGSDARRKQILLEHETFTKGLFYFLATDPQVGMLDQNLQNEWAGWGYAKDEFTDNNGFPRMFYVRDARRMVSDYVITEHHVRKDNPVKVSDPVCIAYWPTDVHSVRRIVKDGYAYNEGFVFGGNYWRPLPVSYRSMIPKRKQCTNLLTPTCLSSSHIAYGAVRLEWTFMALGQAAALAAVLAIDSKIAVQDVGYIQLKHELLLHGAFVDPDHVGMPED</sequence>
<evidence type="ECO:0000313" key="6">
    <source>
        <dbReference type="EMBL" id="TDE15196.1"/>
    </source>
</evidence>
<accession>A0A4R5DLR9</accession>
<comment type="caution">
    <text evidence="6">The sequence shown here is derived from an EMBL/GenBank/DDBJ whole genome shotgun (WGS) entry which is preliminary data.</text>
</comment>
<dbReference type="InterPro" id="IPR036188">
    <property type="entry name" value="FAD/NAD-bd_sf"/>
</dbReference>
<evidence type="ECO:0000256" key="3">
    <source>
        <dbReference type="ARBA" id="ARBA00023002"/>
    </source>
</evidence>
<dbReference type="PANTHER" id="PTHR43498">
    <property type="entry name" value="FERREDOXIN:COB-COM HETERODISULFIDE REDUCTASE SUBUNIT A"/>
    <property type="match status" value="1"/>
</dbReference>
<dbReference type="EMBL" id="SMFL01000004">
    <property type="protein sequence ID" value="TDE15196.1"/>
    <property type="molecule type" value="Genomic_DNA"/>
</dbReference>
<dbReference type="Proteomes" id="UP000294850">
    <property type="component" value="Unassembled WGS sequence"/>
</dbReference>
<evidence type="ECO:0000256" key="5">
    <source>
        <dbReference type="ARBA" id="ARBA00023014"/>
    </source>
</evidence>
<dbReference type="OrthoDB" id="668499at2"/>
<dbReference type="GO" id="GO:0046872">
    <property type="term" value="F:metal ion binding"/>
    <property type="evidence" value="ECO:0007669"/>
    <property type="project" value="UniProtKB-KW"/>
</dbReference>
<dbReference type="Gene3D" id="3.50.50.60">
    <property type="entry name" value="FAD/NAD(P)-binding domain"/>
    <property type="match status" value="1"/>
</dbReference>
<evidence type="ECO:0000256" key="1">
    <source>
        <dbReference type="ARBA" id="ARBA00022485"/>
    </source>
</evidence>
<keyword evidence="4" id="KW-0408">Iron</keyword>
<keyword evidence="5" id="KW-0411">Iron-sulfur</keyword>